<keyword evidence="3" id="KW-1185">Reference proteome</keyword>
<name>I0EMY2_HELC0</name>
<dbReference type="STRING" id="182217.HCW_05180"/>
<gene>
    <name evidence="2" type="ordered locus">HCW_05180</name>
</gene>
<dbReference type="PATRIC" id="fig|182217.3.peg.1101"/>
<evidence type="ECO:0000256" key="1">
    <source>
        <dbReference type="SAM" id="Phobius"/>
    </source>
</evidence>
<keyword evidence="1" id="KW-1133">Transmembrane helix</keyword>
<dbReference type="Proteomes" id="UP000005010">
    <property type="component" value="Chromosome"/>
</dbReference>
<dbReference type="AlphaFoldDB" id="I0EMY2"/>
<feature type="transmembrane region" description="Helical" evidence="1">
    <location>
        <begin position="12"/>
        <end position="40"/>
    </location>
</feature>
<reference evidence="3" key="1">
    <citation type="submission" date="2012-04" db="EMBL/GenBank/DDBJ databases">
        <title>Complete genome sequence of Helicobacter cetorum strain MIT 00-7128.</title>
        <authorList>
            <person name="Kersulyte D."/>
            <person name="Berg D.E."/>
        </authorList>
    </citation>
    <scope>NUCLEOTIDE SEQUENCE [LARGE SCALE GENOMIC DNA]</scope>
    <source>
        <strain evidence="3">MIT 00-7128</strain>
    </source>
</reference>
<feature type="transmembrane region" description="Helical" evidence="1">
    <location>
        <begin position="95"/>
        <end position="117"/>
    </location>
</feature>
<protein>
    <submittedName>
        <fullName evidence="2">Sulfatase</fullName>
    </submittedName>
</protein>
<feature type="transmembrane region" description="Helical" evidence="1">
    <location>
        <begin position="65"/>
        <end position="83"/>
    </location>
</feature>
<evidence type="ECO:0000313" key="2">
    <source>
        <dbReference type="EMBL" id="AFI04301.1"/>
    </source>
</evidence>
<evidence type="ECO:0000313" key="3">
    <source>
        <dbReference type="Proteomes" id="UP000005010"/>
    </source>
</evidence>
<keyword evidence="1" id="KW-0472">Membrane</keyword>
<dbReference type="KEGG" id="hce:HCW_05180"/>
<accession>I0EMY2</accession>
<organism evidence="2 3">
    <name type="scientific">Helicobacter cetorum (strain ATCC BAA-429 / MIT 00-7128)</name>
    <dbReference type="NCBI Taxonomy" id="182217"/>
    <lineage>
        <taxon>Bacteria</taxon>
        <taxon>Pseudomonadati</taxon>
        <taxon>Campylobacterota</taxon>
        <taxon>Epsilonproteobacteria</taxon>
        <taxon>Campylobacterales</taxon>
        <taxon>Helicobacteraceae</taxon>
        <taxon>Helicobacter</taxon>
    </lineage>
</organism>
<sequence length="194" mass="21996">MFSSILTILNRCITNTFIFSFSLLVLFGFLRILFVLYGVFMEQISFSSSDFLLTLLNGLKYDARSSAFLVSVYFPLSFILAISKNKHALILRRSLAQILLILCVIIGLSNIGFYFIFHSAFNAKLFLLKDESFTTILSMGFLEFHLAYYLVALILIGAIVYFSYLKILVIEERLMTKVSYFVAHKIGGGGETHS</sequence>
<dbReference type="EMBL" id="CP003479">
    <property type="protein sequence ID" value="AFI04301.1"/>
    <property type="molecule type" value="Genomic_DNA"/>
</dbReference>
<dbReference type="RefSeq" id="WP_014661171.1">
    <property type="nucleotide sequence ID" value="NC_017737.1"/>
</dbReference>
<dbReference type="HOGENOM" id="CLU_1400797_0_0_7"/>
<proteinExistence type="predicted"/>
<feature type="transmembrane region" description="Helical" evidence="1">
    <location>
        <begin position="146"/>
        <end position="165"/>
    </location>
</feature>
<keyword evidence="1" id="KW-0812">Transmembrane</keyword>